<dbReference type="AlphaFoldDB" id="A0A8S4G0B2"/>
<sequence length="200" mass="22993">MAQKPSHNDAYCAKSRMYIPFCYMFRAPAMLMPHESTVAHEQRFTVHTPTIDSRMYIPFCYMFRAPAMLMPHESTVAHEQRFTVHTPTIDSRMHIPFCYMFRAPAMLMPHESTVAHEQRFTVDTPTIDRSRHPSAQRGLSVVSITEDVEEKAASHLVVEPAIKATTSVPHTRPETPRQLTHTHDEDCSDEEEQVKNTLVK</sequence>
<organism evidence="2 3">
    <name type="scientific">Plutella xylostella</name>
    <name type="common">Diamondback moth</name>
    <name type="synonym">Plutella maculipennis</name>
    <dbReference type="NCBI Taxonomy" id="51655"/>
    <lineage>
        <taxon>Eukaryota</taxon>
        <taxon>Metazoa</taxon>
        <taxon>Ecdysozoa</taxon>
        <taxon>Arthropoda</taxon>
        <taxon>Hexapoda</taxon>
        <taxon>Insecta</taxon>
        <taxon>Pterygota</taxon>
        <taxon>Neoptera</taxon>
        <taxon>Endopterygota</taxon>
        <taxon>Lepidoptera</taxon>
        <taxon>Glossata</taxon>
        <taxon>Ditrysia</taxon>
        <taxon>Yponomeutoidea</taxon>
        <taxon>Plutellidae</taxon>
        <taxon>Plutella</taxon>
    </lineage>
</organism>
<dbReference type="Proteomes" id="UP000653454">
    <property type="component" value="Unassembled WGS sequence"/>
</dbReference>
<keyword evidence="3" id="KW-1185">Reference proteome</keyword>
<feature type="compositionally biased region" description="Basic and acidic residues" evidence="1">
    <location>
        <begin position="171"/>
        <end position="185"/>
    </location>
</feature>
<reference evidence="2" key="1">
    <citation type="submission" date="2020-11" db="EMBL/GenBank/DDBJ databases">
        <authorList>
            <person name="Whiteford S."/>
        </authorList>
    </citation>
    <scope>NUCLEOTIDE SEQUENCE</scope>
</reference>
<name>A0A8S4G0B2_PLUXY</name>
<gene>
    <name evidence="2" type="ORF">PLXY2_LOCUS11508</name>
</gene>
<evidence type="ECO:0000313" key="2">
    <source>
        <dbReference type="EMBL" id="CAG9133241.1"/>
    </source>
</evidence>
<proteinExistence type="predicted"/>
<comment type="caution">
    <text evidence="2">The sequence shown here is derived from an EMBL/GenBank/DDBJ whole genome shotgun (WGS) entry which is preliminary data.</text>
</comment>
<dbReference type="EMBL" id="CAJHNJ030000059">
    <property type="protein sequence ID" value="CAG9133241.1"/>
    <property type="molecule type" value="Genomic_DNA"/>
</dbReference>
<protein>
    <submittedName>
        <fullName evidence="2">(diamondback moth) hypothetical protein</fullName>
    </submittedName>
</protein>
<evidence type="ECO:0000313" key="3">
    <source>
        <dbReference type="Proteomes" id="UP000653454"/>
    </source>
</evidence>
<feature type="region of interest" description="Disordered" evidence="1">
    <location>
        <begin position="163"/>
        <end position="200"/>
    </location>
</feature>
<evidence type="ECO:0000256" key="1">
    <source>
        <dbReference type="SAM" id="MobiDB-lite"/>
    </source>
</evidence>
<accession>A0A8S4G0B2</accession>